<evidence type="ECO:0000256" key="4">
    <source>
        <dbReference type="ARBA" id="ARBA00042380"/>
    </source>
</evidence>
<dbReference type="Proteomes" id="UP001497453">
    <property type="component" value="Chromosome 10"/>
</dbReference>
<gene>
    <name evidence="8" type="ORF">GFSPODELE1_LOCUS2054</name>
</gene>
<feature type="domain" description="SET" evidence="7">
    <location>
        <begin position="97"/>
        <end position="386"/>
    </location>
</feature>
<keyword evidence="9" id="KW-1185">Reference proteome</keyword>
<dbReference type="SMART" id="SM00317">
    <property type="entry name" value="SET"/>
    <property type="match status" value="1"/>
</dbReference>
<dbReference type="Pfam" id="PF00856">
    <property type="entry name" value="SET"/>
    <property type="match status" value="1"/>
</dbReference>
<organism evidence="8 9">
    <name type="scientific">Somion occarium</name>
    <dbReference type="NCBI Taxonomy" id="3059160"/>
    <lineage>
        <taxon>Eukaryota</taxon>
        <taxon>Fungi</taxon>
        <taxon>Dikarya</taxon>
        <taxon>Basidiomycota</taxon>
        <taxon>Agaricomycotina</taxon>
        <taxon>Agaricomycetes</taxon>
        <taxon>Polyporales</taxon>
        <taxon>Cerrenaceae</taxon>
        <taxon>Somion</taxon>
    </lineage>
</organism>
<evidence type="ECO:0000313" key="9">
    <source>
        <dbReference type="Proteomes" id="UP001497453"/>
    </source>
</evidence>
<accession>A0ABP1CU68</accession>
<dbReference type="PANTHER" id="PTHR46402:SF2">
    <property type="entry name" value="HISTONE-LYSINE N-TRIMETHYLTRANSFERASE SMYD5"/>
    <property type="match status" value="1"/>
</dbReference>
<evidence type="ECO:0000259" key="7">
    <source>
        <dbReference type="PROSITE" id="PS50280"/>
    </source>
</evidence>
<evidence type="ECO:0000256" key="5">
    <source>
        <dbReference type="ARBA" id="ARBA00044528"/>
    </source>
</evidence>
<keyword evidence="1" id="KW-0489">Methyltransferase</keyword>
<dbReference type="Gene3D" id="2.170.270.10">
    <property type="entry name" value="SET domain"/>
    <property type="match status" value="1"/>
</dbReference>
<name>A0ABP1CU68_9APHY</name>
<protein>
    <recommendedName>
        <fullName evidence="5">Histone-lysine N-methyltransferase SET5</fullName>
    </recommendedName>
    <alternativeName>
        <fullName evidence="4">SET domain-containing protein 5</fullName>
    </alternativeName>
</protein>
<dbReference type="SUPFAM" id="SSF82199">
    <property type="entry name" value="SET domain"/>
    <property type="match status" value="1"/>
</dbReference>
<keyword evidence="2" id="KW-0808">Transferase</keyword>
<comment type="catalytic activity">
    <reaction evidence="6">
        <text>L-lysyl-[histone] + S-adenosyl-L-methionine = N(6)-methyl-L-lysyl-[histone] + S-adenosyl-L-homocysteine + H(+)</text>
        <dbReference type="Rhea" id="RHEA:10024"/>
        <dbReference type="Rhea" id="RHEA-COMP:9845"/>
        <dbReference type="Rhea" id="RHEA-COMP:9846"/>
        <dbReference type="ChEBI" id="CHEBI:15378"/>
        <dbReference type="ChEBI" id="CHEBI:29969"/>
        <dbReference type="ChEBI" id="CHEBI:57856"/>
        <dbReference type="ChEBI" id="CHEBI:59789"/>
        <dbReference type="ChEBI" id="CHEBI:61929"/>
    </reaction>
    <physiologicalReaction direction="left-to-right" evidence="6">
        <dbReference type="Rhea" id="RHEA:10025"/>
    </physiologicalReaction>
</comment>
<dbReference type="InterPro" id="IPR046341">
    <property type="entry name" value="SET_dom_sf"/>
</dbReference>
<proteinExistence type="predicted"/>
<dbReference type="EMBL" id="OZ037953">
    <property type="protein sequence ID" value="CAL1698219.1"/>
    <property type="molecule type" value="Genomic_DNA"/>
</dbReference>
<evidence type="ECO:0000256" key="1">
    <source>
        <dbReference type="ARBA" id="ARBA00022603"/>
    </source>
</evidence>
<evidence type="ECO:0000256" key="6">
    <source>
        <dbReference type="ARBA" id="ARBA00048619"/>
    </source>
</evidence>
<evidence type="ECO:0000256" key="3">
    <source>
        <dbReference type="ARBA" id="ARBA00022691"/>
    </source>
</evidence>
<reference evidence="9" key="1">
    <citation type="submission" date="2024-04" db="EMBL/GenBank/DDBJ databases">
        <authorList>
            <person name="Shaw F."/>
            <person name="Minotto A."/>
        </authorList>
    </citation>
    <scope>NUCLEOTIDE SEQUENCE [LARGE SCALE GENOMIC DNA]</scope>
</reference>
<sequence>MASAQVNVSPPENELKDVLTALRTENPTLGVPKLHALLLAAHPEWAVSEKRTRKILQSQGLILNAQAGQQLGDAKVERVPYPKSKLIEGLDVSKFTTKIEVKYFGKPKGKGLVAVEKLSEGDTIWKEDHFILAPEWDIYDLQMSSLSCMHCSTPLSGSSLVTSCSGSSSFPSCPAKFCSRLCLTRSARTHPLLCRARNPASFPLLDFARKNEWMTLHALAQCAARLLLDSQQDEAAFEAELDIIRSFAQLGMEERAKHASLPGSEPDRATWRKAFQLFVQAFREPTNDTNRKKLSKLLKRPVPKEALEDFFEYDAFLWGLGRMNLTMSIIDLEAHGGLYVLHSHLNHSCSPNVSVRHLDQRTALSKITLIARRDIQPGEELFITYVNPVLSLQERRSQLLEWGFGVCNCERCSMEEQDPSLARPDKAELDDLEKELKAGLGVM</sequence>
<dbReference type="PANTHER" id="PTHR46402">
    <property type="entry name" value="SET AND MYND DOMAIN-CONTAINING PROTEIN 5"/>
    <property type="match status" value="1"/>
</dbReference>
<dbReference type="InterPro" id="IPR001214">
    <property type="entry name" value="SET_dom"/>
</dbReference>
<keyword evidence="3" id="KW-0949">S-adenosyl-L-methionine</keyword>
<dbReference type="Gene3D" id="1.10.220.160">
    <property type="match status" value="1"/>
</dbReference>
<evidence type="ECO:0000313" key="8">
    <source>
        <dbReference type="EMBL" id="CAL1698219.1"/>
    </source>
</evidence>
<evidence type="ECO:0000256" key="2">
    <source>
        <dbReference type="ARBA" id="ARBA00022679"/>
    </source>
</evidence>
<dbReference type="PROSITE" id="PS50280">
    <property type="entry name" value="SET"/>
    <property type="match status" value="1"/>
</dbReference>
<dbReference type="CDD" id="cd20071">
    <property type="entry name" value="SET_SMYD"/>
    <property type="match status" value="1"/>
</dbReference>
<dbReference type="Gene3D" id="6.10.140.2220">
    <property type="match status" value="1"/>
</dbReference>